<dbReference type="PANTHER" id="PTHR31885">
    <property type="entry name" value="GH04784P"/>
    <property type="match status" value="1"/>
</dbReference>
<evidence type="ECO:0000256" key="3">
    <source>
        <dbReference type="ARBA" id="ARBA00022692"/>
    </source>
</evidence>
<evidence type="ECO:0000256" key="6">
    <source>
        <dbReference type="SAM" id="Phobius"/>
    </source>
</evidence>
<accession>A0A9D1YSA7</accession>
<protein>
    <submittedName>
        <fullName evidence="7">Lysoplasmalogenase</fullName>
    </submittedName>
</protein>
<dbReference type="GO" id="GO:0016020">
    <property type="term" value="C:membrane"/>
    <property type="evidence" value="ECO:0007669"/>
    <property type="project" value="UniProtKB-SubCell"/>
</dbReference>
<feature type="transmembrane region" description="Helical" evidence="6">
    <location>
        <begin position="110"/>
        <end position="127"/>
    </location>
</feature>
<dbReference type="PANTHER" id="PTHR31885:SF6">
    <property type="entry name" value="GH04784P"/>
    <property type="match status" value="1"/>
</dbReference>
<dbReference type="Pfam" id="PF07947">
    <property type="entry name" value="YhhN"/>
    <property type="match status" value="1"/>
</dbReference>
<feature type="transmembrane region" description="Helical" evidence="6">
    <location>
        <begin position="189"/>
        <end position="211"/>
    </location>
</feature>
<comment type="similarity">
    <text evidence="2">Belongs to the TMEM86 family.</text>
</comment>
<feature type="transmembrane region" description="Helical" evidence="6">
    <location>
        <begin position="6"/>
        <end position="22"/>
    </location>
</feature>
<evidence type="ECO:0000256" key="1">
    <source>
        <dbReference type="ARBA" id="ARBA00004141"/>
    </source>
</evidence>
<sequence>MGSPALPILSALFTAFWGTLYFQNRKRKKKWPLFFKAAATCMPLGEAFFYCLSDGFQNPVRLGITVGALFCAAADVLLELHFLSGMAFFALGHVCFLAALLHAAPLSFRHFLFFLPLFAASLLFHGRQLPKTGKLGLPIVVYGALLSAMTAAALAALRISPMAAAGALLFYLSDNMICLRLYKPGRSDAFSAFVLIFYYSAVWLLCSSARFF</sequence>
<evidence type="ECO:0000256" key="5">
    <source>
        <dbReference type="ARBA" id="ARBA00023136"/>
    </source>
</evidence>
<reference evidence="7" key="1">
    <citation type="journal article" date="2021" name="PeerJ">
        <title>Extensive microbial diversity within the chicken gut microbiome revealed by metagenomics and culture.</title>
        <authorList>
            <person name="Gilroy R."/>
            <person name="Ravi A."/>
            <person name="Getino M."/>
            <person name="Pursley I."/>
            <person name="Horton D.L."/>
            <person name="Alikhan N.F."/>
            <person name="Baker D."/>
            <person name="Gharbi K."/>
            <person name="Hall N."/>
            <person name="Watson M."/>
            <person name="Adriaenssens E.M."/>
            <person name="Foster-Nyarko E."/>
            <person name="Jarju S."/>
            <person name="Secka A."/>
            <person name="Antonio M."/>
            <person name="Oren A."/>
            <person name="Chaudhuri R.R."/>
            <person name="La Ragione R."/>
            <person name="Hildebrand F."/>
            <person name="Pallen M.J."/>
        </authorList>
    </citation>
    <scope>NUCLEOTIDE SEQUENCE</scope>
    <source>
        <strain evidence="7">ChiSxjej3B15-24422</strain>
    </source>
</reference>
<keyword evidence="4 6" id="KW-1133">Transmembrane helix</keyword>
<name>A0A9D1YSA7_9FIRM</name>
<evidence type="ECO:0000256" key="4">
    <source>
        <dbReference type="ARBA" id="ARBA00022989"/>
    </source>
</evidence>
<dbReference type="EMBL" id="DXDD01000155">
    <property type="protein sequence ID" value="HIY61473.1"/>
    <property type="molecule type" value="Genomic_DNA"/>
</dbReference>
<dbReference type="GO" id="GO:0016787">
    <property type="term" value="F:hydrolase activity"/>
    <property type="evidence" value="ECO:0007669"/>
    <property type="project" value="TreeGrafter"/>
</dbReference>
<reference evidence="7" key="2">
    <citation type="submission" date="2021-04" db="EMBL/GenBank/DDBJ databases">
        <authorList>
            <person name="Gilroy R."/>
        </authorList>
    </citation>
    <scope>NUCLEOTIDE SEQUENCE</scope>
    <source>
        <strain evidence="7">ChiSxjej3B15-24422</strain>
    </source>
</reference>
<dbReference type="InterPro" id="IPR012506">
    <property type="entry name" value="TMEM86B-like"/>
</dbReference>
<evidence type="ECO:0000256" key="2">
    <source>
        <dbReference type="ARBA" id="ARBA00007375"/>
    </source>
</evidence>
<gene>
    <name evidence="7" type="ORF">H9831_12480</name>
</gene>
<keyword evidence="5 6" id="KW-0472">Membrane</keyword>
<comment type="caution">
    <text evidence="7">The sequence shown here is derived from an EMBL/GenBank/DDBJ whole genome shotgun (WGS) entry which is preliminary data.</text>
</comment>
<feature type="transmembrane region" description="Helical" evidence="6">
    <location>
        <begin position="139"/>
        <end position="157"/>
    </location>
</feature>
<organism evidence="7 8">
    <name type="scientific">Candidatus Eisenbergiella pullistercoris</name>
    <dbReference type="NCBI Taxonomy" id="2838555"/>
    <lineage>
        <taxon>Bacteria</taxon>
        <taxon>Bacillati</taxon>
        <taxon>Bacillota</taxon>
        <taxon>Clostridia</taxon>
        <taxon>Lachnospirales</taxon>
        <taxon>Lachnospiraceae</taxon>
        <taxon>Eisenbergiella</taxon>
    </lineage>
</organism>
<dbReference type="AlphaFoldDB" id="A0A9D1YSA7"/>
<comment type="subcellular location">
    <subcellularLocation>
        <location evidence="1">Membrane</location>
        <topology evidence="1">Multi-pass membrane protein</topology>
    </subcellularLocation>
</comment>
<keyword evidence="3 6" id="KW-0812">Transmembrane</keyword>
<proteinExistence type="inferred from homology"/>
<dbReference type="Proteomes" id="UP000824007">
    <property type="component" value="Unassembled WGS sequence"/>
</dbReference>
<feature type="transmembrane region" description="Helical" evidence="6">
    <location>
        <begin position="85"/>
        <end position="104"/>
    </location>
</feature>
<evidence type="ECO:0000313" key="8">
    <source>
        <dbReference type="Proteomes" id="UP000824007"/>
    </source>
</evidence>
<evidence type="ECO:0000313" key="7">
    <source>
        <dbReference type="EMBL" id="HIY61473.1"/>
    </source>
</evidence>